<gene>
    <name evidence="2" type="ORF">CLAFUR5_09779</name>
</gene>
<organism evidence="2 3">
    <name type="scientific">Passalora fulva</name>
    <name type="common">Tomato leaf mold</name>
    <name type="synonym">Cladosporium fulvum</name>
    <dbReference type="NCBI Taxonomy" id="5499"/>
    <lineage>
        <taxon>Eukaryota</taxon>
        <taxon>Fungi</taxon>
        <taxon>Dikarya</taxon>
        <taxon>Ascomycota</taxon>
        <taxon>Pezizomycotina</taxon>
        <taxon>Dothideomycetes</taxon>
        <taxon>Dothideomycetidae</taxon>
        <taxon>Mycosphaerellales</taxon>
        <taxon>Mycosphaerellaceae</taxon>
        <taxon>Fulvia</taxon>
    </lineage>
</organism>
<dbReference type="AlphaFoldDB" id="A0A9Q8UTQ0"/>
<dbReference type="KEGG" id="ffu:CLAFUR5_09779"/>
<dbReference type="Proteomes" id="UP000756132">
    <property type="component" value="Chromosome 9"/>
</dbReference>
<protein>
    <submittedName>
        <fullName evidence="2">Uncharacterized protein</fullName>
    </submittedName>
</protein>
<evidence type="ECO:0000313" key="3">
    <source>
        <dbReference type="Proteomes" id="UP000756132"/>
    </source>
</evidence>
<evidence type="ECO:0000313" key="2">
    <source>
        <dbReference type="EMBL" id="UJO22106.1"/>
    </source>
</evidence>
<name>A0A9Q8UTQ0_PASFU</name>
<feature type="region of interest" description="Disordered" evidence="1">
    <location>
        <begin position="118"/>
        <end position="151"/>
    </location>
</feature>
<reference evidence="2" key="1">
    <citation type="submission" date="2021-12" db="EMBL/GenBank/DDBJ databases">
        <authorList>
            <person name="Zaccaron A."/>
            <person name="Stergiopoulos I."/>
        </authorList>
    </citation>
    <scope>NUCLEOTIDE SEQUENCE</scope>
    <source>
        <strain evidence="2">Race5_Kim</strain>
    </source>
</reference>
<feature type="compositionally biased region" description="Basic and acidic residues" evidence="1">
    <location>
        <begin position="317"/>
        <end position="333"/>
    </location>
</feature>
<dbReference type="GeneID" id="71989657"/>
<reference evidence="2" key="2">
    <citation type="journal article" date="2022" name="Microb. Genom.">
        <title>A chromosome-scale genome assembly of the tomato pathogen Cladosporium fulvum reveals a compartmentalized genome architecture and the presence of a dispensable chromosome.</title>
        <authorList>
            <person name="Zaccaron A.Z."/>
            <person name="Chen L.H."/>
            <person name="Samaras A."/>
            <person name="Stergiopoulos I."/>
        </authorList>
    </citation>
    <scope>NUCLEOTIDE SEQUENCE</scope>
    <source>
        <strain evidence="2">Race5_Kim</strain>
    </source>
</reference>
<keyword evidence="3" id="KW-1185">Reference proteome</keyword>
<dbReference type="EMBL" id="CP090171">
    <property type="protein sequence ID" value="UJO22106.1"/>
    <property type="molecule type" value="Genomic_DNA"/>
</dbReference>
<proteinExistence type="predicted"/>
<feature type="region of interest" description="Disordered" evidence="1">
    <location>
        <begin position="1"/>
        <end position="29"/>
    </location>
</feature>
<feature type="region of interest" description="Disordered" evidence="1">
    <location>
        <begin position="303"/>
        <end position="333"/>
    </location>
</feature>
<feature type="region of interest" description="Disordered" evidence="1">
    <location>
        <begin position="44"/>
        <end position="96"/>
    </location>
</feature>
<dbReference type="RefSeq" id="XP_047766472.1">
    <property type="nucleotide sequence ID" value="XM_047908927.1"/>
</dbReference>
<sequence>MQQHPMDSPVGSRRGTFRDYSPTARQRRKQLLEVQQDLERFSICEDAIDEEPPTQPGSAPVPERRPQSRYRPSSPPRRRYRPVGFAPQVNKNLTRNTSMNSMLRYFNRDRFDQRDLSRVATAAQSKGQSPGSMHSPENVKSPPDRDSHVRQESAAAQHISYQNVIYEVRPGSCPHCSGHSYIPLRLASQPRMPGSWDESHHPDSDIINEDLSQLLTALSIQLIQHHQLCPRYRSKGRADWHWEDRRPMWLPQLSENFTLYKSDSVQYPRDLWRDYEVSRAWSQGRKAVVRRYLGEPHHEIADIPAAVSADGDGDDEEKPKEKGKKFSVEDLDK</sequence>
<feature type="compositionally biased region" description="Polar residues" evidence="1">
    <location>
        <begin position="122"/>
        <end position="132"/>
    </location>
</feature>
<accession>A0A9Q8UTQ0</accession>
<feature type="compositionally biased region" description="Basic and acidic residues" evidence="1">
    <location>
        <begin position="142"/>
        <end position="151"/>
    </location>
</feature>
<evidence type="ECO:0000256" key="1">
    <source>
        <dbReference type="SAM" id="MobiDB-lite"/>
    </source>
</evidence>